<dbReference type="InterPro" id="IPR050621">
    <property type="entry name" value="Tudor_domain_containing"/>
</dbReference>
<dbReference type="GO" id="GO:0043186">
    <property type="term" value="C:P granule"/>
    <property type="evidence" value="ECO:0007669"/>
    <property type="project" value="TreeGrafter"/>
</dbReference>
<protein>
    <submittedName>
        <fullName evidence="2">Tudor and KH domain-containing protein</fullName>
    </submittedName>
</protein>
<dbReference type="SMART" id="SM00333">
    <property type="entry name" value="TUDOR"/>
    <property type="match status" value="1"/>
</dbReference>
<dbReference type="PROSITE" id="PS50304">
    <property type="entry name" value="TUDOR"/>
    <property type="match status" value="1"/>
</dbReference>
<dbReference type="PANTHER" id="PTHR22948">
    <property type="entry name" value="TUDOR DOMAIN CONTAINING PROTEIN"/>
    <property type="match status" value="1"/>
</dbReference>
<dbReference type="GO" id="GO:0007283">
    <property type="term" value="P:spermatogenesis"/>
    <property type="evidence" value="ECO:0007669"/>
    <property type="project" value="TreeGrafter"/>
</dbReference>
<dbReference type="InterPro" id="IPR002999">
    <property type="entry name" value="Tudor"/>
</dbReference>
<name>A0A5B7FEP4_PORTR</name>
<dbReference type="AlphaFoldDB" id="A0A5B7FEP4"/>
<dbReference type="Proteomes" id="UP000324222">
    <property type="component" value="Unassembled WGS sequence"/>
</dbReference>
<evidence type="ECO:0000313" key="3">
    <source>
        <dbReference type="Proteomes" id="UP000324222"/>
    </source>
</evidence>
<accession>A0A5B7FEP4</accession>
<evidence type="ECO:0000313" key="2">
    <source>
        <dbReference type="EMBL" id="MPC44025.1"/>
    </source>
</evidence>
<feature type="domain" description="Tudor" evidence="1">
    <location>
        <begin position="137"/>
        <end position="202"/>
    </location>
</feature>
<organism evidence="2 3">
    <name type="scientific">Portunus trituberculatus</name>
    <name type="common">Swimming crab</name>
    <name type="synonym">Neptunus trituberculatus</name>
    <dbReference type="NCBI Taxonomy" id="210409"/>
    <lineage>
        <taxon>Eukaryota</taxon>
        <taxon>Metazoa</taxon>
        <taxon>Ecdysozoa</taxon>
        <taxon>Arthropoda</taxon>
        <taxon>Crustacea</taxon>
        <taxon>Multicrustacea</taxon>
        <taxon>Malacostraca</taxon>
        <taxon>Eumalacostraca</taxon>
        <taxon>Eucarida</taxon>
        <taxon>Decapoda</taxon>
        <taxon>Pleocyemata</taxon>
        <taxon>Brachyura</taxon>
        <taxon>Eubrachyura</taxon>
        <taxon>Portunoidea</taxon>
        <taxon>Portunidae</taxon>
        <taxon>Portuninae</taxon>
        <taxon>Portunus</taxon>
    </lineage>
</organism>
<evidence type="ECO:0000259" key="1">
    <source>
        <dbReference type="PROSITE" id="PS50304"/>
    </source>
</evidence>
<sequence length="279" mass="31434">MLHYFMLFDVNMAEDMRRIILKGSKEQIEAAKIQLLEKVLSYDPVPLRIAERVPSVVAEAEEYRQKISASANKMSLRFRGRQGTQDSEASQLTVDFFQSSLCSNGSVHQEVLSSPSSDKFIEAYVSAVNSATHFWLQVTVDSIVAAKFPYDDSWYRGKVCSFSHNEEDPQQSEVNVYYVDFGDTETIQMNNVCELRTDFLKLSFQAIECFLANISPESGQSEEAADTFEELTYASKWKSVMVRVVGYQQQGTTAIPCVQIIDTNGPMVLGGYTKDVLGW</sequence>
<dbReference type="EMBL" id="VSRR010006090">
    <property type="protein sequence ID" value="MPC44025.1"/>
    <property type="molecule type" value="Genomic_DNA"/>
</dbReference>
<comment type="caution">
    <text evidence="2">The sequence shown here is derived from an EMBL/GenBank/DDBJ whole genome shotgun (WGS) entry which is preliminary data.</text>
</comment>
<keyword evidence="3" id="KW-1185">Reference proteome</keyword>
<dbReference type="InterPro" id="IPR035437">
    <property type="entry name" value="SNase_OB-fold_sf"/>
</dbReference>
<dbReference type="Gene3D" id="2.40.50.90">
    <property type="match status" value="2"/>
</dbReference>
<dbReference type="SUPFAM" id="SSF63748">
    <property type="entry name" value="Tudor/PWWP/MBT"/>
    <property type="match status" value="1"/>
</dbReference>
<dbReference type="PANTHER" id="PTHR22948:SF29">
    <property type="entry name" value="FI02030P-RELATED"/>
    <property type="match status" value="1"/>
</dbReference>
<reference evidence="2 3" key="1">
    <citation type="submission" date="2019-05" db="EMBL/GenBank/DDBJ databases">
        <title>Another draft genome of Portunus trituberculatus and its Hox gene families provides insights of decapod evolution.</title>
        <authorList>
            <person name="Jeong J.-H."/>
            <person name="Song I."/>
            <person name="Kim S."/>
            <person name="Choi T."/>
            <person name="Kim D."/>
            <person name="Ryu S."/>
            <person name="Kim W."/>
        </authorList>
    </citation>
    <scope>NUCLEOTIDE SEQUENCE [LARGE SCALE GENOMIC DNA]</scope>
    <source>
        <tissue evidence="2">Muscle</tissue>
    </source>
</reference>
<dbReference type="OrthoDB" id="9995375at2759"/>
<dbReference type="Pfam" id="PF00567">
    <property type="entry name" value="TUDOR"/>
    <property type="match status" value="1"/>
</dbReference>
<dbReference type="GO" id="GO:0034587">
    <property type="term" value="P:piRNA processing"/>
    <property type="evidence" value="ECO:0007669"/>
    <property type="project" value="TreeGrafter"/>
</dbReference>
<proteinExistence type="predicted"/>
<gene>
    <name evidence="2" type="primary">TDRKH</name>
    <name evidence="2" type="ORF">E2C01_037684</name>
</gene>
<dbReference type="GO" id="GO:0030719">
    <property type="term" value="P:P granule organization"/>
    <property type="evidence" value="ECO:0007669"/>
    <property type="project" value="TreeGrafter"/>
</dbReference>